<dbReference type="InterPro" id="IPR032093">
    <property type="entry name" value="PhoD_N"/>
</dbReference>
<dbReference type="Gene3D" id="3.60.21.70">
    <property type="entry name" value="PhoD-like phosphatase"/>
    <property type="match status" value="1"/>
</dbReference>
<dbReference type="Pfam" id="PF16655">
    <property type="entry name" value="PhoD_N"/>
    <property type="match status" value="1"/>
</dbReference>
<sequence>MTIHLSRPQLSRLSRRRFLSTAAAAGVTTLSMPYLSRAADRPQITHGVQSGDVSMDGGVVWARADRPSQMLVEVATTESFKNARSLPPIAALPESDFTAKMLLENLPSGQDIFYRVKFRDLSHSAVESEAVVGRFRTAPGNKRDVSFVWGGDVAGQGWGINPDDGGMFTFATMKKHRPDFFLHSGDTIYADGPIKSEVKLPDNKVWKNLTVEEKAKVAETLDEFRAAHKYNFLDENVRAFNAEVPIFVQWDDHEVTNNWSASKELPAAYKERNIQLLAARAARAFHEMYPMRESIAEPGRVYRTINYGPHLDVFVLDERSYRGANGPNLEDKYGPSSYFIGPEQMRWLKQALLNSRATWKVIASDMPLSLIVYDDAANKKGSEAIAQGDGPARGRELEIAEILRFIKTAPIQNTVWLTADVHYAAAHYYDPNKAQFQDFEPFWEFVSGPLHAGTFGPNELDNTFGPEVRFIKAPGLDKQNLPPSAGMQFFGHVKIEGETGQMTVTLRDRADVALWSTTLDPKLG</sequence>
<comment type="caution">
    <text evidence="3">The sequence shown here is derived from an EMBL/GenBank/DDBJ whole genome shotgun (WGS) entry which is preliminary data.</text>
</comment>
<keyword evidence="4" id="KW-1185">Reference proteome</keyword>
<dbReference type="EMBL" id="JAFCLK010000003">
    <property type="protein sequence ID" value="MBR1134808.1"/>
    <property type="molecule type" value="Genomic_DNA"/>
</dbReference>
<dbReference type="RefSeq" id="WP_012040602.1">
    <property type="nucleotide sequence ID" value="NZ_JABFDP010000018.1"/>
</dbReference>
<dbReference type="InterPro" id="IPR029052">
    <property type="entry name" value="Metallo-depent_PP-like"/>
</dbReference>
<evidence type="ECO:0000259" key="2">
    <source>
        <dbReference type="Pfam" id="PF16655"/>
    </source>
</evidence>
<dbReference type="Pfam" id="PF09423">
    <property type="entry name" value="PhoD"/>
    <property type="match status" value="1"/>
</dbReference>
<name>A0ABS5G0H2_9BRAD</name>
<evidence type="ECO:0000313" key="4">
    <source>
        <dbReference type="Proteomes" id="UP001314635"/>
    </source>
</evidence>
<dbReference type="PANTHER" id="PTHR43606:SF1">
    <property type="entry name" value="PHOD-LIKE PHOSPHATASE METALLOPHOSPHATASE DOMAIN-CONTAINING PROTEIN"/>
    <property type="match status" value="1"/>
</dbReference>
<dbReference type="InterPro" id="IPR052900">
    <property type="entry name" value="Phospholipid_Metab_Enz"/>
</dbReference>
<protein>
    <submittedName>
        <fullName evidence="3">Alkaline phosphatase D family protein</fullName>
    </submittedName>
</protein>
<dbReference type="PANTHER" id="PTHR43606">
    <property type="entry name" value="PHOSPHATASE, PUTATIVE (AFU_ORTHOLOGUE AFUA_6G08710)-RELATED"/>
    <property type="match status" value="1"/>
</dbReference>
<reference evidence="4" key="1">
    <citation type="journal article" date="2021" name="ISME J.">
        <title>Evolutionary origin and ecological implication of a unique nif island in free-living Bradyrhizobium lineages.</title>
        <authorList>
            <person name="Tao J."/>
        </authorList>
    </citation>
    <scope>NUCLEOTIDE SEQUENCE [LARGE SCALE GENOMIC DNA]</scope>
    <source>
        <strain evidence="4">SZCCT0094</strain>
    </source>
</reference>
<dbReference type="Proteomes" id="UP001314635">
    <property type="component" value="Unassembled WGS sequence"/>
</dbReference>
<dbReference type="InterPro" id="IPR038607">
    <property type="entry name" value="PhoD-like_sf"/>
</dbReference>
<dbReference type="SUPFAM" id="SSF56300">
    <property type="entry name" value="Metallo-dependent phosphatases"/>
    <property type="match status" value="1"/>
</dbReference>
<gene>
    <name evidence="3" type="ORF">JQ619_03420</name>
</gene>
<dbReference type="Gene3D" id="2.60.40.380">
    <property type="entry name" value="Purple acid phosphatase-like, N-terminal"/>
    <property type="match status" value="1"/>
</dbReference>
<evidence type="ECO:0000259" key="1">
    <source>
        <dbReference type="Pfam" id="PF09423"/>
    </source>
</evidence>
<organism evidence="3 4">
    <name type="scientific">Bradyrhizobium denitrificans</name>
    <dbReference type="NCBI Taxonomy" id="2734912"/>
    <lineage>
        <taxon>Bacteria</taxon>
        <taxon>Pseudomonadati</taxon>
        <taxon>Pseudomonadota</taxon>
        <taxon>Alphaproteobacteria</taxon>
        <taxon>Hyphomicrobiales</taxon>
        <taxon>Nitrobacteraceae</taxon>
        <taxon>Bradyrhizobium</taxon>
    </lineage>
</organism>
<proteinExistence type="predicted"/>
<feature type="domain" description="Phospholipase D N-terminal" evidence="2">
    <location>
        <begin position="46"/>
        <end position="137"/>
    </location>
</feature>
<evidence type="ECO:0000313" key="3">
    <source>
        <dbReference type="EMBL" id="MBR1134808.1"/>
    </source>
</evidence>
<dbReference type="InterPro" id="IPR006311">
    <property type="entry name" value="TAT_signal"/>
</dbReference>
<dbReference type="PROSITE" id="PS51318">
    <property type="entry name" value="TAT"/>
    <property type="match status" value="1"/>
</dbReference>
<accession>A0ABS5G0H2</accession>
<dbReference type="InterPro" id="IPR018946">
    <property type="entry name" value="PhoD-like_MPP"/>
</dbReference>
<feature type="domain" description="PhoD-like phosphatase metallophosphatase" evidence="1">
    <location>
        <begin position="148"/>
        <end position="505"/>
    </location>
</feature>